<reference evidence="1 2" key="1">
    <citation type="submission" date="2020-08" db="EMBL/GenBank/DDBJ databases">
        <title>Genomic Encyclopedia of Type Strains, Phase IV (KMG-IV): sequencing the most valuable type-strain genomes for metagenomic binning, comparative biology and taxonomic classification.</title>
        <authorList>
            <person name="Goeker M."/>
        </authorList>
    </citation>
    <scope>NUCLEOTIDE SEQUENCE [LARGE SCALE GENOMIC DNA]</scope>
    <source>
        <strain evidence="1 2">DSM 103336</strain>
    </source>
</reference>
<sequence>MPTAAAARSGGWPTCCSTMADPTGITAALPRSLLHLRFLIDNDAAPDIVLFRDPAMRAPLDAAFPGRTLDLGREQLPGRTPASLLAARRANRAYYPHVRALIEQAGIRRLILFLEGEPLERFLLTLPTIDRVELWEDGLSHYVDLTDPLWYAARGAVQAAAGFYARSILHRRIDRSRVLVRDRFAARNLRLLPPPPPAGHRAELLLIGSPLVEDRLIARPRFVRGLASVAAASPWPVRYLPHPREDRTRLATDLAPLAQVIVEPDAAGLMTHAARYGYAAYAAAVSTGLLDLDRADRSLFIPALFGLNGMARTLRQWEANPVRVVETGEELQSVLMALEPSTPA</sequence>
<organism evidence="1 2">
    <name type="scientific">Sphingomonas prati</name>
    <dbReference type="NCBI Taxonomy" id="1843237"/>
    <lineage>
        <taxon>Bacteria</taxon>
        <taxon>Pseudomonadati</taxon>
        <taxon>Pseudomonadota</taxon>
        <taxon>Alphaproteobacteria</taxon>
        <taxon>Sphingomonadales</taxon>
        <taxon>Sphingomonadaceae</taxon>
        <taxon>Sphingomonas</taxon>
    </lineage>
</organism>
<dbReference type="EMBL" id="JACIJR010000003">
    <property type="protein sequence ID" value="MBB5729227.1"/>
    <property type="molecule type" value="Genomic_DNA"/>
</dbReference>
<evidence type="ECO:0000313" key="1">
    <source>
        <dbReference type="EMBL" id="MBB5729227.1"/>
    </source>
</evidence>
<keyword evidence="2" id="KW-1185">Reference proteome</keyword>
<gene>
    <name evidence="1" type="ORF">FHS99_001705</name>
</gene>
<dbReference type="Proteomes" id="UP000546701">
    <property type="component" value="Unassembled WGS sequence"/>
</dbReference>
<proteinExistence type="predicted"/>
<dbReference type="AlphaFoldDB" id="A0A7W9F180"/>
<name>A0A7W9F180_9SPHN</name>
<comment type="caution">
    <text evidence="1">The sequence shown here is derived from an EMBL/GenBank/DDBJ whole genome shotgun (WGS) entry which is preliminary data.</text>
</comment>
<protein>
    <submittedName>
        <fullName evidence="1">Uncharacterized protein</fullName>
    </submittedName>
</protein>
<accession>A0A7W9F180</accession>
<dbReference type="OrthoDB" id="7432174at2"/>
<evidence type="ECO:0000313" key="2">
    <source>
        <dbReference type="Proteomes" id="UP000546701"/>
    </source>
</evidence>